<proteinExistence type="predicted"/>
<organism evidence="1">
    <name type="scientific">Cacopsylla melanoneura</name>
    <dbReference type="NCBI Taxonomy" id="428564"/>
    <lineage>
        <taxon>Eukaryota</taxon>
        <taxon>Metazoa</taxon>
        <taxon>Ecdysozoa</taxon>
        <taxon>Arthropoda</taxon>
        <taxon>Hexapoda</taxon>
        <taxon>Insecta</taxon>
        <taxon>Pterygota</taxon>
        <taxon>Neoptera</taxon>
        <taxon>Paraneoptera</taxon>
        <taxon>Hemiptera</taxon>
        <taxon>Sternorrhyncha</taxon>
        <taxon>Psylloidea</taxon>
        <taxon>Psyllidae</taxon>
        <taxon>Psyllinae</taxon>
        <taxon>Cacopsylla</taxon>
    </lineage>
</organism>
<protein>
    <submittedName>
        <fullName evidence="1">Uncharacterized protein</fullName>
    </submittedName>
</protein>
<sequence length="151" mass="17633">MKTRKRKRRRTAMRREVRKRDQWRTLVADQIRNVTLPTTLLRPIQKGAWLITSPSLLLAVQAPPTITIQPIGTKEAELVRLVLLLRRRVRKKKKICTGYQHASPTTAESECRTYLTMRYSSQGEPQPHDTAIMTQTEKTSASFRERFVFEQ</sequence>
<name>A0A8D8Z2F0_9HEMI</name>
<dbReference type="EMBL" id="HBUF01409327">
    <property type="protein sequence ID" value="CAG6738721.1"/>
    <property type="molecule type" value="Transcribed_RNA"/>
</dbReference>
<accession>A0A8D8Z2F0</accession>
<dbReference type="AlphaFoldDB" id="A0A8D8Z2F0"/>
<evidence type="ECO:0000313" key="1">
    <source>
        <dbReference type="EMBL" id="CAG6738721.1"/>
    </source>
</evidence>
<reference evidence="1" key="1">
    <citation type="submission" date="2021-05" db="EMBL/GenBank/DDBJ databases">
        <authorList>
            <person name="Alioto T."/>
            <person name="Alioto T."/>
            <person name="Gomez Garrido J."/>
        </authorList>
    </citation>
    <scope>NUCLEOTIDE SEQUENCE</scope>
</reference>